<protein>
    <recommendedName>
        <fullName evidence="2">protein-glutamate methylesterase</fullName>
        <ecNumber evidence="2">3.1.1.61</ecNumber>
    </recommendedName>
</protein>
<evidence type="ECO:0000256" key="4">
    <source>
        <dbReference type="PROSITE-ProRule" id="PRU00050"/>
    </source>
</evidence>
<accession>A0A286F849</accession>
<dbReference type="SUPFAM" id="SSF52738">
    <property type="entry name" value="Methylesterase CheB, C-terminal domain"/>
    <property type="match status" value="1"/>
</dbReference>
<keyword evidence="7" id="KW-1185">Reference proteome</keyword>
<feature type="active site" evidence="4">
    <location>
        <position position="131"/>
    </location>
</feature>
<name>A0A286F849_9BACT</name>
<dbReference type="Proteomes" id="UP000219452">
    <property type="component" value="Unassembled WGS sequence"/>
</dbReference>
<dbReference type="PANTHER" id="PTHR42872:SF6">
    <property type="entry name" value="PROTEIN-GLUTAMATE METHYLESTERASE_PROTEIN-GLUTAMINE GLUTAMINASE"/>
    <property type="match status" value="1"/>
</dbReference>
<gene>
    <name evidence="6" type="ORF">SAMN06269250_0935</name>
</gene>
<dbReference type="PANTHER" id="PTHR42872">
    <property type="entry name" value="PROTEIN-GLUTAMATE METHYLESTERASE/PROTEIN-GLUTAMINE GLUTAMINASE"/>
    <property type="match status" value="1"/>
</dbReference>
<dbReference type="GO" id="GO:0005737">
    <property type="term" value="C:cytoplasm"/>
    <property type="evidence" value="ECO:0007669"/>
    <property type="project" value="InterPro"/>
</dbReference>
<dbReference type="OrthoDB" id="1524092at2"/>
<dbReference type="GO" id="GO:0006935">
    <property type="term" value="P:chemotaxis"/>
    <property type="evidence" value="ECO:0007669"/>
    <property type="project" value="UniProtKB-UniRule"/>
</dbReference>
<organism evidence="6 7">
    <name type="scientific">Spirosoma fluviale</name>
    <dbReference type="NCBI Taxonomy" id="1597977"/>
    <lineage>
        <taxon>Bacteria</taxon>
        <taxon>Pseudomonadati</taxon>
        <taxon>Bacteroidota</taxon>
        <taxon>Cytophagia</taxon>
        <taxon>Cytophagales</taxon>
        <taxon>Cytophagaceae</taxon>
        <taxon>Spirosoma</taxon>
    </lineage>
</organism>
<dbReference type="EMBL" id="OCNH01000001">
    <property type="protein sequence ID" value="SOD79372.1"/>
    <property type="molecule type" value="Genomic_DNA"/>
</dbReference>
<proteinExistence type="predicted"/>
<keyword evidence="1 4" id="KW-0378">Hydrolase</keyword>
<dbReference type="InterPro" id="IPR011247">
    <property type="entry name" value="Chemotax_prot-Glu_Me-esterase"/>
</dbReference>
<keyword evidence="4" id="KW-0145">Chemotaxis</keyword>
<dbReference type="PROSITE" id="PS50122">
    <property type="entry name" value="CHEB"/>
    <property type="match status" value="1"/>
</dbReference>
<evidence type="ECO:0000256" key="2">
    <source>
        <dbReference type="ARBA" id="ARBA00039140"/>
    </source>
</evidence>
<dbReference type="GO" id="GO:0008984">
    <property type="term" value="F:protein-glutamate methylesterase activity"/>
    <property type="evidence" value="ECO:0007669"/>
    <property type="project" value="UniProtKB-EC"/>
</dbReference>
<dbReference type="AlphaFoldDB" id="A0A286F849"/>
<evidence type="ECO:0000313" key="6">
    <source>
        <dbReference type="EMBL" id="SOD79372.1"/>
    </source>
</evidence>
<reference evidence="7" key="1">
    <citation type="submission" date="2017-09" db="EMBL/GenBank/DDBJ databases">
        <authorList>
            <person name="Varghese N."/>
            <person name="Submissions S."/>
        </authorList>
    </citation>
    <scope>NUCLEOTIDE SEQUENCE [LARGE SCALE GENOMIC DNA]</scope>
    <source>
        <strain evidence="7">DSM 29961</strain>
    </source>
</reference>
<comment type="catalytic activity">
    <reaction evidence="3">
        <text>[protein]-L-glutamate 5-O-methyl ester + H2O = L-glutamyl-[protein] + methanol + H(+)</text>
        <dbReference type="Rhea" id="RHEA:23236"/>
        <dbReference type="Rhea" id="RHEA-COMP:10208"/>
        <dbReference type="Rhea" id="RHEA-COMP:10311"/>
        <dbReference type="ChEBI" id="CHEBI:15377"/>
        <dbReference type="ChEBI" id="CHEBI:15378"/>
        <dbReference type="ChEBI" id="CHEBI:17790"/>
        <dbReference type="ChEBI" id="CHEBI:29973"/>
        <dbReference type="ChEBI" id="CHEBI:82795"/>
        <dbReference type="EC" id="3.1.1.61"/>
    </reaction>
</comment>
<dbReference type="InterPro" id="IPR035909">
    <property type="entry name" value="CheB_C"/>
</dbReference>
<evidence type="ECO:0000256" key="3">
    <source>
        <dbReference type="ARBA" id="ARBA00048267"/>
    </source>
</evidence>
<feature type="active site" evidence="4">
    <location>
        <position position="12"/>
    </location>
</feature>
<dbReference type="EC" id="3.1.1.61" evidence="2"/>
<feature type="domain" description="CheB-type methylesterase" evidence="5">
    <location>
        <begin position="1"/>
        <end position="189"/>
    </location>
</feature>
<dbReference type="InterPro" id="IPR000673">
    <property type="entry name" value="Sig_transdc_resp-reg_Me-estase"/>
</dbReference>
<evidence type="ECO:0000256" key="1">
    <source>
        <dbReference type="ARBA" id="ARBA00022801"/>
    </source>
</evidence>
<evidence type="ECO:0000259" key="5">
    <source>
        <dbReference type="PROSITE" id="PS50122"/>
    </source>
</evidence>
<feature type="active site" evidence="4">
    <location>
        <position position="39"/>
    </location>
</feature>
<sequence>MAKRDIVVIGASAGGVVALKELVRSLPSDFNATIFIVQHVAAYATSMLPEILNYAGPLKAVHPTDGDSIEPGMIYVAPPDHHLLIEQNQVLVKKGPKENRFRPSIDALFRSAAYNFGERTIGIVLTGLLDDGTSGMWSIKRLGGLGIIQEPEDAEYSSMPSSVLEYVDVDYTVPLARMGALLYQLTSEEYKPPHLNISPEEGEMLKKEVQIASQKNAFEMGILDMGDLSPFTCPECAGVLVRFREGKLIRYRCHTGHAYTAGSLLAEVDKSVEDNLWKAVRVMEEAIMLLEESGKASAQGGDEQAAERFFSKARENRERTNMLHKFLFQQEPILQQPNGVPK</sequence>
<dbReference type="Gene3D" id="3.40.50.180">
    <property type="entry name" value="Methylesterase CheB, C-terminal domain"/>
    <property type="match status" value="1"/>
</dbReference>
<dbReference type="CDD" id="cd16433">
    <property type="entry name" value="CheB"/>
    <property type="match status" value="1"/>
</dbReference>
<dbReference type="GO" id="GO:0000156">
    <property type="term" value="F:phosphorelay response regulator activity"/>
    <property type="evidence" value="ECO:0007669"/>
    <property type="project" value="InterPro"/>
</dbReference>
<evidence type="ECO:0000313" key="7">
    <source>
        <dbReference type="Proteomes" id="UP000219452"/>
    </source>
</evidence>
<dbReference type="PIRSF" id="PIRSF036461">
    <property type="entry name" value="Chmtx_methlestr"/>
    <property type="match status" value="1"/>
</dbReference>
<dbReference type="RefSeq" id="WP_097124605.1">
    <property type="nucleotide sequence ID" value="NZ_OCNH01000001.1"/>
</dbReference>
<dbReference type="Pfam" id="PF01339">
    <property type="entry name" value="CheB_methylest"/>
    <property type="match status" value="1"/>
</dbReference>